<evidence type="ECO:0000256" key="6">
    <source>
        <dbReference type="SAM" id="MobiDB-lite"/>
    </source>
</evidence>
<dbReference type="PANTHER" id="PTHR22950">
    <property type="entry name" value="AMINO ACID TRANSPORTER"/>
    <property type="match status" value="1"/>
</dbReference>
<evidence type="ECO:0000256" key="7">
    <source>
        <dbReference type="SAM" id="Phobius"/>
    </source>
</evidence>
<reference evidence="9" key="1">
    <citation type="journal article" date="2020" name="Stud. Mycol.">
        <title>101 Dothideomycetes genomes: a test case for predicting lifestyles and emergence of pathogens.</title>
        <authorList>
            <person name="Haridas S."/>
            <person name="Albert R."/>
            <person name="Binder M."/>
            <person name="Bloem J."/>
            <person name="Labutti K."/>
            <person name="Salamov A."/>
            <person name="Andreopoulos B."/>
            <person name="Baker S."/>
            <person name="Barry K."/>
            <person name="Bills G."/>
            <person name="Bluhm B."/>
            <person name="Cannon C."/>
            <person name="Castanera R."/>
            <person name="Culley D."/>
            <person name="Daum C."/>
            <person name="Ezra D."/>
            <person name="Gonzalez J."/>
            <person name="Henrissat B."/>
            <person name="Kuo A."/>
            <person name="Liang C."/>
            <person name="Lipzen A."/>
            <person name="Lutzoni F."/>
            <person name="Magnuson J."/>
            <person name="Mondo S."/>
            <person name="Nolan M."/>
            <person name="Ohm R."/>
            <person name="Pangilinan J."/>
            <person name="Park H.-J."/>
            <person name="Ramirez L."/>
            <person name="Alfaro M."/>
            <person name="Sun H."/>
            <person name="Tritt A."/>
            <person name="Yoshinaga Y."/>
            <person name="Zwiers L.-H."/>
            <person name="Turgeon B."/>
            <person name="Goodwin S."/>
            <person name="Spatafora J."/>
            <person name="Crous P."/>
            <person name="Grigoriev I."/>
        </authorList>
    </citation>
    <scope>NUCLEOTIDE SEQUENCE</scope>
    <source>
        <strain evidence="9">CBS 133067</strain>
    </source>
</reference>
<feature type="transmembrane region" description="Helical" evidence="7">
    <location>
        <begin position="318"/>
        <end position="339"/>
    </location>
</feature>
<feature type="transmembrane region" description="Helical" evidence="7">
    <location>
        <begin position="144"/>
        <end position="168"/>
    </location>
</feature>
<dbReference type="InterPro" id="IPR013057">
    <property type="entry name" value="AA_transpt_TM"/>
</dbReference>
<sequence>MDEKIDPLASPHSPNGHNGTLSTYIRPQMRKVHDPDITFEEYHYYALRTREEEKTIEAPRTNWREVLLRKKSANHDENNDNAVQGFAEHKLADRTTITDEEWTNASRAFRTASWGACFYLITTDILGPYGVGFALGTLGWGPGIALYTVFGFLAGYSGYLICHVFLGIDSHEFPARNYGDLGFRTWGTTARYVTNIMQALGLLLLLGQVTIQYGENISAVSKFKLCYAVCPVLFVCVGFFLTQIRTLKAYGWVANFAVWLNLLVIFISMGVIANSEPNFAISVLGSAGSAVDPTTITPDAHGNYPPIMHYGALPKNSLVGSINGLLSGVLAYAGAQLFVEFLAEMKRPFDFYKAMWGAQFFIYAVYLIYGCFVYHYQGQYSFQPSYQGVSVYGWQTAGNMISLIAALIAAGLYGNIGIKVLYNNILVDIFNAPLLITKPGKIIYACIVPVWWAVAFVIAAAIPDYFGFVAVISASMLLNLTYTLPPFFALGYDIQRHAIRPHQGEGFDPTTGQTVRTETTVQRWMRGFMSGGPRQVAFNVWHVIYFLASLSMCGLGMYAAVVGMIDAFKNPQLNSFSCRSPLNLNA</sequence>
<feature type="domain" description="Amino acid transporter transmembrane" evidence="8">
    <location>
        <begin position="111"/>
        <end position="490"/>
    </location>
</feature>
<feature type="transmembrane region" description="Helical" evidence="7">
    <location>
        <begin position="249"/>
        <end position="273"/>
    </location>
</feature>
<dbReference type="GO" id="GO:0015179">
    <property type="term" value="F:L-amino acid transmembrane transporter activity"/>
    <property type="evidence" value="ECO:0007669"/>
    <property type="project" value="TreeGrafter"/>
</dbReference>
<comment type="subcellular location">
    <subcellularLocation>
        <location evidence="1">Membrane</location>
        <topology evidence="1">Multi-pass membrane protein</topology>
    </subcellularLocation>
</comment>
<dbReference type="AlphaFoldDB" id="A0A9P4IKV3"/>
<feature type="transmembrane region" description="Helical" evidence="7">
    <location>
        <begin position="442"/>
        <end position="462"/>
    </location>
</feature>
<dbReference type="GO" id="GO:0016020">
    <property type="term" value="C:membrane"/>
    <property type="evidence" value="ECO:0007669"/>
    <property type="project" value="UniProtKB-SubCell"/>
</dbReference>
<protein>
    <recommendedName>
        <fullName evidence="8">Amino acid transporter transmembrane domain-containing protein</fullName>
    </recommendedName>
</protein>
<proteinExistence type="inferred from homology"/>
<evidence type="ECO:0000313" key="9">
    <source>
        <dbReference type="EMBL" id="KAF2101224.1"/>
    </source>
</evidence>
<evidence type="ECO:0000313" key="10">
    <source>
        <dbReference type="Proteomes" id="UP000799772"/>
    </source>
</evidence>
<feature type="region of interest" description="Disordered" evidence="6">
    <location>
        <begin position="1"/>
        <end position="22"/>
    </location>
</feature>
<evidence type="ECO:0000256" key="2">
    <source>
        <dbReference type="ARBA" id="ARBA00008066"/>
    </source>
</evidence>
<evidence type="ECO:0000259" key="8">
    <source>
        <dbReference type="Pfam" id="PF01490"/>
    </source>
</evidence>
<feature type="compositionally biased region" description="Polar residues" evidence="6">
    <location>
        <begin position="12"/>
        <end position="22"/>
    </location>
</feature>
<evidence type="ECO:0000256" key="4">
    <source>
        <dbReference type="ARBA" id="ARBA00022989"/>
    </source>
</evidence>
<feature type="transmembrane region" description="Helical" evidence="7">
    <location>
        <begin position="468"/>
        <end position="490"/>
    </location>
</feature>
<keyword evidence="4 7" id="KW-1133">Transmembrane helix</keyword>
<feature type="transmembrane region" description="Helical" evidence="7">
    <location>
        <begin position="360"/>
        <end position="377"/>
    </location>
</feature>
<feature type="transmembrane region" description="Helical" evidence="7">
    <location>
        <begin position="543"/>
        <end position="565"/>
    </location>
</feature>
<organism evidence="9 10">
    <name type="scientific">Rhizodiscina lignyota</name>
    <dbReference type="NCBI Taxonomy" id="1504668"/>
    <lineage>
        <taxon>Eukaryota</taxon>
        <taxon>Fungi</taxon>
        <taxon>Dikarya</taxon>
        <taxon>Ascomycota</taxon>
        <taxon>Pezizomycotina</taxon>
        <taxon>Dothideomycetes</taxon>
        <taxon>Pleosporomycetidae</taxon>
        <taxon>Aulographales</taxon>
        <taxon>Rhizodiscinaceae</taxon>
        <taxon>Rhizodiscina</taxon>
    </lineage>
</organism>
<gene>
    <name evidence="9" type="ORF">NA57DRAFT_34581</name>
</gene>
<comment type="caution">
    <text evidence="9">The sequence shown here is derived from an EMBL/GenBank/DDBJ whole genome shotgun (WGS) entry which is preliminary data.</text>
</comment>
<dbReference type="OrthoDB" id="40134at2759"/>
<dbReference type="Pfam" id="PF01490">
    <property type="entry name" value="Aa_trans"/>
    <property type="match status" value="1"/>
</dbReference>
<evidence type="ECO:0000256" key="3">
    <source>
        <dbReference type="ARBA" id="ARBA00022692"/>
    </source>
</evidence>
<dbReference type="EMBL" id="ML978123">
    <property type="protein sequence ID" value="KAF2101224.1"/>
    <property type="molecule type" value="Genomic_DNA"/>
</dbReference>
<feature type="transmembrane region" description="Helical" evidence="7">
    <location>
        <begin position="397"/>
        <end position="422"/>
    </location>
</feature>
<dbReference type="PANTHER" id="PTHR22950:SF461">
    <property type="entry name" value="AMINO ACID TRANSPORTER TRANSMEMBRANE DOMAIN-CONTAINING PROTEIN"/>
    <property type="match status" value="1"/>
</dbReference>
<keyword evidence="5 7" id="KW-0472">Membrane</keyword>
<feature type="transmembrane region" description="Helical" evidence="7">
    <location>
        <begin position="225"/>
        <end position="242"/>
    </location>
</feature>
<comment type="similarity">
    <text evidence="2">Belongs to the amino acid/polyamine transporter 2 family.</text>
</comment>
<feature type="transmembrane region" description="Helical" evidence="7">
    <location>
        <begin position="189"/>
        <end position="213"/>
    </location>
</feature>
<evidence type="ECO:0000256" key="5">
    <source>
        <dbReference type="ARBA" id="ARBA00023136"/>
    </source>
</evidence>
<feature type="transmembrane region" description="Helical" evidence="7">
    <location>
        <begin position="116"/>
        <end position="138"/>
    </location>
</feature>
<evidence type="ECO:0000256" key="1">
    <source>
        <dbReference type="ARBA" id="ARBA00004141"/>
    </source>
</evidence>
<keyword evidence="3 7" id="KW-0812">Transmembrane</keyword>
<dbReference type="Proteomes" id="UP000799772">
    <property type="component" value="Unassembled WGS sequence"/>
</dbReference>
<name>A0A9P4IKV3_9PEZI</name>
<keyword evidence="10" id="KW-1185">Reference proteome</keyword>
<accession>A0A9P4IKV3</accession>